<reference evidence="2 3" key="1">
    <citation type="journal article" date="2023" name="Insect Mol. Biol.">
        <title>Genome sequencing provides insights into the evolution of gene families encoding plant cell wall-degrading enzymes in longhorned beetles.</title>
        <authorList>
            <person name="Shin N.R."/>
            <person name="Okamura Y."/>
            <person name="Kirsch R."/>
            <person name="Pauchet Y."/>
        </authorList>
    </citation>
    <scope>NUCLEOTIDE SEQUENCE [LARGE SCALE GENOMIC DNA]</scope>
    <source>
        <strain evidence="2">EAD_L_NR</strain>
    </source>
</reference>
<feature type="non-terminal residue" evidence="2">
    <location>
        <position position="315"/>
    </location>
</feature>
<dbReference type="PANTHER" id="PTHR47326:SF1">
    <property type="entry name" value="HTH PSQ-TYPE DOMAIN-CONTAINING PROTEIN"/>
    <property type="match status" value="1"/>
</dbReference>
<evidence type="ECO:0000313" key="2">
    <source>
        <dbReference type="EMBL" id="KAJ8913297.1"/>
    </source>
</evidence>
<proteinExistence type="predicted"/>
<evidence type="ECO:0000313" key="3">
    <source>
        <dbReference type="Proteomes" id="UP001159042"/>
    </source>
</evidence>
<dbReference type="Proteomes" id="UP001159042">
    <property type="component" value="Unassembled WGS sequence"/>
</dbReference>
<accession>A0AAV8VH50</accession>
<sequence>MVNLTEQERISLLMMRGWGDRERSYEEVVHLFNDTFHVGQTQIHNSTVSRTINRFLETSTNKDRPKSGRPKTQTTEDRQGEVAQSFIENRRLSINKASQRLGMSRFSVYKNLKILKYHPYKIHLHQELNEDDLMKSHNRPQGRDDFEWRVQFSEIIMERIIQDANFLPLIIFSDEASFQLNGNVNRHNFKYWSDENPHWMLEKHTQHSQKLNQDEAPPHYNLIVRNYLDATFHNRWIGRRGTIEWPARSPDLSPLDFFFWGCLKDLVPQDLLELRQRIINTSAEILADIIHTAIENFYVRLGQCQEVNGEHFENL</sequence>
<evidence type="ECO:0008006" key="4">
    <source>
        <dbReference type="Google" id="ProtNLM"/>
    </source>
</evidence>
<protein>
    <recommendedName>
        <fullName evidence="4">Transposase</fullName>
    </recommendedName>
</protein>
<name>A0AAV8VH50_9CUCU</name>
<evidence type="ECO:0000256" key="1">
    <source>
        <dbReference type="SAM" id="MobiDB-lite"/>
    </source>
</evidence>
<gene>
    <name evidence="2" type="ORF">NQ315_010964</name>
</gene>
<dbReference type="Gene3D" id="3.30.420.10">
    <property type="entry name" value="Ribonuclease H-like superfamily/Ribonuclease H"/>
    <property type="match status" value="1"/>
</dbReference>
<dbReference type="AlphaFoldDB" id="A0AAV8VH50"/>
<comment type="caution">
    <text evidence="2">The sequence shown here is derived from an EMBL/GenBank/DDBJ whole genome shotgun (WGS) entry which is preliminary data.</text>
</comment>
<keyword evidence="3" id="KW-1185">Reference proteome</keyword>
<dbReference type="InterPro" id="IPR036397">
    <property type="entry name" value="RNaseH_sf"/>
</dbReference>
<organism evidence="2 3">
    <name type="scientific">Exocentrus adspersus</name>
    <dbReference type="NCBI Taxonomy" id="1586481"/>
    <lineage>
        <taxon>Eukaryota</taxon>
        <taxon>Metazoa</taxon>
        <taxon>Ecdysozoa</taxon>
        <taxon>Arthropoda</taxon>
        <taxon>Hexapoda</taxon>
        <taxon>Insecta</taxon>
        <taxon>Pterygota</taxon>
        <taxon>Neoptera</taxon>
        <taxon>Endopterygota</taxon>
        <taxon>Coleoptera</taxon>
        <taxon>Polyphaga</taxon>
        <taxon>Cucujiformia</taxon>
        <taxon>Chrysomeloidea</taxon>
        <taxon>Cerambycidae</taxon>
        <taxon>Lamiinae</taxon>
        <taxon>Acanthocinini</taxon>
        <taxon>Exocentrus</taxon>
    </lineage>
</organism>
<feature type="region of interest" description="Disordered" evidence="1">
    <location>
        <begin position="57"/>
        <end position="82"/>
    </location>
</feature>
<dbReference type="EMBL" id="JANEYG010000097">
    <property type="protein sequence ID" value="KAJ8913297.1"/>
    <property type="molecule type" value="Genomic_DNA"/>
</dbReference>
<dbReference type="GO" id="GO:0003676">
    <property type="term" value="F:nucleic acid binding"/>
    <property type="evidence" value="ECO:0007669"/>
    <property type="project" value="InterPro"/>
</dbReference>
<dbReference type="PANTHER" id="PTHR47326">
    <property type="entry name" value="TRANSPOSABLE ELEMENT TC3 TRANSPOSASE-LIKE PROTEIN"/>
    <property type="match status" value="1"/>
</dbReference>